<dbReference type="Proteomes" id="UP000604661">
    <property type="component" value="Unassembled WGS sequence"/>
</dbReference>
<name>A0ABR8EQI1_NOSLI</name>
<gene>
    <name evidence="1" type="ORF">H6G95_04045</name>
</gene>
<evidence type="ECO:0000313" key="1">
    <source>
        <dbReference type="EMBL" id="MBD2559804.1"/>
    </source>
</evidence>
<dbReference type="EMBL" id="JACJTE010000003">
    <property type="protein sequence ID" value="MBD2559804.1"/>
    <property type="molecule type" value="Genomic_DNA"/>
</dbReference>
<reference evidence="1 2" key="1">
    <citation type="journal article" date="2020" name="ISME J.">
        <title>Comparative genomics reveals insights into cyanobacterial evolution and habitat adaptation.</title>
        <authorList>
            <person name="Chen M.Y."/>
            <person name="Teng W.K."/>
            <person name="Zhao L."/>
            <person name="Hu C.X."/>
            <person name="Zhou Y.K."/>
            <person name="Han B.P."/>
            <person name="Song L.R."/>
            <person name="Shu W.S."/>
        </authorList>
    </citation>
    <scope>NUCLEOTIDE SEQUENCE [LARGE SCALE GENOMIC DNA]</scope>
    <source>
        <strain evidence="1 2">FACHB-391</strain>
    </source>
</reference>
<comment type="caution">
    <text evidence="1">The sequence shown here is derived from an EMBL/GenBank/DDBJ whole genome shotgun (WGS) entry which is preliminary data.</text>
</comment>
<sequence>MTIPSLRSRSVCLRHAARSLLVGYANASTLDLPFTLYCQQLASEVNK</sequence>
<protein>
    <submittedName>
        <fullName evidence="1">Uncharacterized protein</fullName>
    </submittedName>
</protein>
<keyword evidence="2" id="KW-1185">Reference proteome</keyword>
<dbReference type="RefSeq" id="WP_190890566.1">
    <property type="nucleotide sequence ID" value="NZ_JACJTE010000003.1"/>
</dbReference>
<proteinExistence type="predicted"/>
<organism evidence="1 2">
    <name type="scientific">Nostoc linckia FACHB-391</name>
    <dbReference type="NCBI Taxonomy" id="2692906"/>
    <lineage>
        <taxon>Bacteria</taxon>
        <taxon>Bacillati</taxon>
        <taxon>Cyanobacteriota</taxon>
        <taxon>Cyanophyceae</taxon>
        <taxon>Nostocales</taxon>
        <taxon>Nostocaceae</taxon>
        <taxon>Nostoc</taxon>
    </lineage>
</organism>
<accession>A0ABR8EQI1</accession>
<evidence type="ECO:0000313" key="2">
    <source>
        <dbReference type="Proteomes" id="UP000604661"/>
    </source>
</evidence>